<sequence>MLALRRRKRSVLDVASRVNSALTARKKNVSTIEGKERRVGASQSAKLFYSDKKGILEVTDERGDHLPDKREKCCEVKPWILLMMSPRGWLYCGHFDLLPTFRYDWGGRRAHYILRTGRVIIMWPHTLRRRHQFFALSSFVHKAVCITFVNHPESFVCEFA</sequence>
<proteinExistence type="predicted"/>
<accession>A0ABR4Q748</accession>
<dbReference type="Proteomes" id="UP001651158">
    <property type="component" value="Unassembled WGS sequence"/>
</dbReference>
<evidence type="ECO:0000313" key="1">
    <source>
        <dbReference type="EMBL" id="KAL5105498.1"/>
    </source>
</evidence>
<gene>
    <name evidence="1" type="ORF">TcWFU_006033</name>
</gene>
<organism evidence="1 2">
    <name type="scientific">Taenia crassiceps</name>
    <dbReference type="NCBI Taxonomy" id="6207"/>
    <lineage>
        <taxon>Eukaryota</taxon>
        <taxon>Metazoa</taxon>
        <taxon>Spiralia</taxon>
        <taxon>Lophotrochozoa</taxon>
        <taxon>Platyhelminthes</taxon>
        <taxon>Cestoda</taxon>
        <taxon>Eucestoda</taxon>
        <taxon>Cyclophyllidea</taxon>
        <taxon>Taeniidae</taxon>
        <taxon>Taenia</taxon>
    </lineage>
</organism>
<protein>
    <submittedName>
        <fullName evidence="1">Uncharacterized protein</fullName>
    </submittedName>
</protein>
<comment type="caution">
    <text evidence="1">The sequence shown here is derived from an EMBL/GenBank/DDBJ whole genome shotgun (WGS) entry which is preliminary data.</text>
</comment>
<name>A0ABR4Q748_9CEST</name>
<reference evidence="1 2" key="1">
    <citation type="journal article" date="2022" name="Front. Cell. Infect. Microbiol.">
        <title>The Genomes of Two Strains of Taenia crassiceps the Animal Model for the Study of Human Cysticercosis.</title>
        <authorList>
            <person name="Bobes R.J."/>
            <person name="Estrada K."/>
            <person name="Rios-Valencia D.G."/>
            <person name="Calderon-Gallegos A."/>
            <person name="de la Torre P."/>
            <person name="Carrero J.C."/>
            <person name="Sanchez-Flores A."/>
            <person name="Laclette J.P."/>
        </authorList>
    </citation>
    <scope>NUCLEOTIDE SEQUENCE [LARGE SCALE GENOMIC DNA]</scope>
    <source>
        <strain evidence="1">WFUcys</strain>
    </source>
</reference>
<dbReference type="EMBL" id="JAKROA010000008">
    <property type="protein sequence ID" value="KAL5105498.1"/>
    <property type="molecule type" value="Genomic_DNA"/>
</dbReference>
<evidence type="ECO:0000313" key="2">
    <source>
        <dbReference type="Proteomes" id="UP001651158"/>
    </source>
</evidence>
<keyword evidence="2" id="KW-1185">Reference proteome</keyword>